<keyword evidence="11" id="KW-1185">Reference proteome</keyword>
<evidence type="ECO:0000256" key="3">
    <source>
        <dbReference type="ARBA" id="ARBA00023015"/>
    </source>
</evidence>
<dbReference type="InterPro" id="IPR039420">
    <property type="entry name" value="WalR-like"/>
</dbReference>
<feature type="domain" description="OmpR/PhoB-type" evidence="9">
    <location>
        <begin position="126"/>
        <end position="223"/>
    </location>
</feature>
<reference evidence="10 11" key="1">
    <citation type="submission" date="2013-09" db="EMBL/GenBank/DDBJ databases">
        <authorList>
            <person name="Durkin A.S."/>
            <person name="Haft D.R."/>
            <person name="McCorrison J."/>
            <person name="Torralba M."/>
            <person name="Gillis M."/>
            <person name="Haft D.H."/>
            <person name="Methe B."/>
            <person name="Sutton G."/>
            <person name="Nelson K.E."/>
        </authorList>
    </citation>
    <scope>NUCLEOTIDE SEQUENCE [LARGE SCALE GENOMIC DNA]</scope>
    <source>
        <strain evidence="10 11">BV3C16-1</strain>
    </source>
</reference>
<protein>
    <submittedName>
        <fullName evidence="10">Response regulator receiver domain protein</fullName>
    </submittedName>
</protein>
<dbReference type="SMART" id="SM00862">
    <property type="entry name" value="Trans_reg_C"/>
    <property type="match status" value="1"/>
</dbReference>
<dbReference type="CDD" id="cd00383">
    <property type="entry name" value="trans_reg_C"/>
    <property type="match status" value="1"/>
</dbReference>
<dbReference type="STRING" id="1111454.HMPREF1250_1506"/>
<dbReference type="SUPFAM" id="SSF52172">
    <property type="entry name" value="CheY-like"/>
    <property type="match status" value="1"/>
</dbReference>
<keyword evidence="1 6" id="KW-0597">Phosphoprotein</keyword>
<dbReference type="PROSITE" id="PS50110">
    <property type="entry name" value="RESPONSE_REGULATORY"/>
    <property type="match status" value="1"/>
</dbReference>
<dbReference type="Gene3D" id="3.40.50.2300">
    <property type="match status" value="1"/>
</dbReference>
<dbReference type="GO" id="GO:0000976">
    <property type="term" value="F:transcription cis-regulatory region binding"/>
    <property type="evidence" value="ECO:0007669"/>
    <property type="project" value="TreeGrafter"/>
</dbReference>
<dbReference type="Pfam" id="PF00486">
    <property type="entry name" value="Trans_reg_C"/>
    <property type="match status" value="1"/>
</dbReference>
<feature type="DNA-binding region" description="OmpR/PhoB-type" evidence="7">
    <location>
        <begin position="126"/>
        <end position="223"/>
    </location>
</feature>
<dbReference type="eggNOG" id="COG0745">
    <property type="taxonomic scope" value="Bacteria"/>
</dbReference>
<dbReference type="GO" id="GO:0032993">
    <property type="term" value="C:protein-DNA complex"/>
    <property type="evidence" value="ECO:0007669"/>
    <property type="project" value="TreeGrafter"/>
</dbReference>
<evidence type="ECO:0000256" key="1">
    <source>
        <dbReference type="ARBA" id="ARBA00022553"/>
    </source>
</evidence>
<evidence type="ECO:0000259" key="8">
    <source>
        <dbReference type="PROSITE" id="PS50110"/>
    </source>
</evidence>
<keyword evidence="4 7" id="KW-0238">DNA-binding</keyword>
<keyword evidence="2" id="KW-0902">Two-component regulatory system</keyword>
<dbReference type="Gene3D" id="6.10.250.690">
    <property type="match status" value="1"/>
</dbReference>
<evidence type="ECO:0000313" key="10">
    <source>
        <dbReference type="EMBL" id="ERT56527.1"/>
    </source>
</evidence>
<dbReference type="PANTHER" id="PTHR48111">
    <property type="entry name" value="REGULATOR OF RPOS"/>
    <property type="match status" value="1"/>
</dbReference>
<dbReference type="EMBL" id="AWXA01000062">
    <property type="protein sequence ID" value="ERT56527.1"/>
    <property type="molecule type" value="Genomic_DNA"/>
</dbReference>
<dbReference type="GO" id="GO:0000156">
    <property type="term" value="F:phosphorelay response regulator activity"/>
    <property type="evidence" value="ECO:0007669"/>
    <property type="project" value="TreeGrafter"/>
</dbReference>
<feature type="modified residue" description="4-aspartylphosphate" evidence="6">
    <location>
        <position position="53"/>
    </location>
</feature>
<dbReference type="InterPro" id="IPR001867">
    <property type="entry name" value="OmpR/PhoB-type_DNA-bd"/>
</dbReference>
<dbReference type="InterPro" id="IPR011006">
    <property type="entry name" value="CheY-like_superfamily"/>
</dbReference>
<dbReference type="GO" id="GO:0005829">
    <property type="term" value="C:cytosol"/>
    <property type="evidence" value="ECO:0007669"/>
    <property type="project" value="TreeGrafter"/>
</dbReference>
<evidence type="ECO:0000259" key="9">
    <source>
        <dbReference type="PROSITE" id="PS51755"/>
    </source>
</evidence>
<dbReference type="SUPFAM" id="SSF46894">
    <property type="entry name" value="C-terminal effector domain of the bipartite response regulators"/>
    <property type="match status" value="1"/>
</dbReference>
<evidence type="ECO:0000256" key="4">
    <source>
        <dbReference type="ARBA" id="ARBA00023125"/>
    </source>
</evidence>
<dbReference type="SMART" id="SM00448">
    <property type="entry name" value="REC"/>
    <property type="match status" value="1"/>
</dbReference>
<dbReference type="Gene3D" id="1.10.10.10">
    <property type="entry name" value="Winged helix-like DNA-binding domain superfamily/Winged helix DNA-binding domain"/>
    <property type="match status" value="1"/>
</dbReference>
<dbReference type="InterPro" id="IPR001789">
    <property type="entry name" value="Sig_transdc_resp-reg_receiver"/>
</dbReference>
<dbReference type="GO" id="GO:0006355">
    <property type="term" value="P:regulation of DNA-templated transcription"/>
    <property type="evidence" value="ECO:0007669"/>
    <property type="project" value="InterPro"/>
</dbReference>
<dbReference type="InterPro" id="IPR016032">
    <property type="entry name" value="Sig_transdc_resp-reg_C-effctor"/>
</dbReference>
<sequence>MTMKILLAEDERDMAAAVAAVLTHSGYAVDTVYDGAAAVAKAAENVYDCLVFDVMMPRLDGIGALRQIRGSGNVTPVLLLTAKAEVGDRIDGLDAGADDYLTKPFAMGELLARLRSLTRRSGSFTPRLLTLGNVTLNVEEQELQGDNSIRLANKETKLMQLLLLNGGKDFSTEQLFARIWDDETDVTADIVWVYISYLRQKLEAVAATVEIVGEKNGSFVLREM</sequence>
<dbReference type="AlphaFoldDB" id="U7UAQ7"/>
<accession>U7UAQ7</accession>
<evidence type="ECO:0000313" key="11">
    <source>
        <dbReference type="Proteomes" id="UP000017090"/>
    </source>
</evidence>
<dbReference type="RefSeq" id="WP_023054690.1">
    <property type="nucleotide sequence ID" value="NZ_AWXA01000062.1"/>
</dbReference>
<evidence type="ECO:0000256" key="7">
    <source>
        <dbReference type="PROSITE-ProRule" id="PRU01091"/>
    </source>
</evidence>
<organism evidence="10 11">
    <name type="scientific">Megasphaera vaginalis</name>
    <name type="common">ex Srinivasan et al. 2021</name>
    <dbReference type="NCBI Taxonomy" id="1111454"/>
    <lineage>
        <taxon>Bacteria</taxon>
        <taxon>Bacillati</taxon>
        <taxon>Bacillota</taxon>
        <taxon>Negativicutes</taxon>
        <taxon>Veillonellales</taxon>
        <taxon>Veillonellaceae</taxon>
        <taxon>Megasphaera</taxon>
    </lineage>
</organism>
<keyword evidence="5" id="KW-0804">Transcription</keyword>
<proteinExistence type="predicted"/>
<evidence type="ECO:0000256" key="6">
    <source>
        <dbReference type="PROSITE-ProRule" id="PRU00169"/>
    </source>
</evidence>
<evidence type="ECO:0000256" key="2">
    <source>
        <dbReference type="ARBA" id="ARBA00023012"/>
    </source>
</evidence>
<dbReference type="PATRIC" id="fig|1111454.3.peg.2146"/>
<evidence type="ECO:0000256" key="5">
    <source>
        <dbReference type="ARBA" id="ARBA00023163"/>
    </source>
</evidence>
<dbReference type="Pfam" id="PF00072">
    <property type="entry name" value="Response_reg"/>
    <property type="match status" value="1"/>
</dbReference>
<comment type="caution">
    <text evidence="10">The sequence shown here is derived from an EMBL/GenBank/DDBJ whole genome shotgun (WGS) entry which is preliminary data.</text>
</comment>
<dbReference type="InterPro" id="IPR036388">
    <property type="entry name" value="WH-like_DNA-bd_sf"/>
</dbReference>
<name>U7UAQ7_9FIRM</name>
<feature type="domain" description="Response regulatory" evidence="8">
    <location>
        <begin position="4"/>
        <end position="118"/>
    </location>
</feature>
<dbReference type="PANTHER" id="PTHR48111:SF1">
    <property type="entry name" value="TWO-COMPONENT RESPONSE REGULATOR ORR33"/>
    <property type="match status" value="1"/>
</dbReference>
<dbReference type="Proteomes" id="UP000017090">
    <property type="component" value="Unassembled WGS sequence"/>
</dbReference>
<gene>
    <name evidence="10" type="ORF">HMPREF1250_1506</name>
</gene>
<keyword evidence="3" id="KW-0805">Transcription regulation</keyword>
<dbReference type="PROSITE" id="PS51755">
    <property type="entry name" value="OMPR_PHOB"/>
    <property type="match status" value="1"/>
</dbReference>